<dbReference type="EMBL" id="JAODIR010000080">
    <property type="protein sequence ID" value="MDD2168996.1"/>
    <property type="molecule type" value="Genomic_DNA"/>
</dbReference>
<evidence type="ECO:0000313" key="2">
    <source>
        <dbReference type="Proteomes" id="UP001148834"/>
    </source>
</evidence>
<dbReference type="InterPro" id="IPR013321">
    <property type="entry name" value="Arc_rbn_hlx_hlx"/>
</dbReference>
<dbReference type="Proteomes" id="UP001148834">
    <property type="component" value="Unassembled WGS sequence"/>
</dbReference>
<evidence type="ECO:0000313" key="1">
    <source>
        <dbReference type="EMBL" id="MDD2168996.1"/>
    </source>
</evidence>
<protein>
    <submittedName>
        <fullName evidence="1">Uncharacterized protein</fullName>
    </submittedName>
</protein>
<accession>A0A084EZF5</accession>
<name>A0A084EZF5_GLAPU</name>
<dbReference type="RefSeq" id="WP_042905567.1">
    <property type="nucleotide sequence ID" value="NC_006829.1"/>
</dbReference>
<proteinExistence type="predicted"/>
<reference evidence="1" key="1">
    <citation type="submission" date="2022-09" db="EMBL/GenBank/DDBJ databases">
        <title>Molecular characterization of Glaesserella parasuis strains circulating in commercial swine farms using whole-genome sequencing.</title>
        <authorList>
            <person name="Mugabi R."/>
            <person name="Clavijo M."/>
            <person name="Li G."/>
        </authorList>
    </citation>
    <scope>NUCLEOTIDE SEQUENCE</scope>
    <source>
        <strain evidence="1">0435-53</strain>
    </source>
</reference>
<dbReference type="AlphaFoldDB" id="A0A084EZF5"/>
<gene>
    <name evidence="1" type="ORF">N5925_10530</name>
</gene>
<dbReference type="GO" id="GO:0006355">
    <property type="term" value="P:regulation of DNA-templated transcription"/>
    <property type="evidence" value="ECO:0007669"/>
    <property type="project" value="InterPro"/>
</dbReference>
<dbReference type="Gene3D" id="1.10.1220.10">
    <property type="entry name" value="Met repressor-like"/>
    <property type="match status" value="1"/>
</dbReference>
<comment type="caution">
    <text evidence="1">The sequence shown here is derived from an EMBL/GenBank/DDBJ whole genome shotgun (WGS) entry which is preliminary data.</text>
</comment>
<sequence>MEGKFGRSTEKHQDLEVSLKTAKKEKQIGARVDEDLFYEAQEFALKKRTTLKNVVEEALREYLEKHK</sequence>
<organism evidence="1 2">
    <name type="scientific">Glaesserella parasuis</name>
    <name type="common">Haemophilus parasuis</name>
    <dbReference type="NCBI Taxonomy" id="738"/>
    <lineage>
        <taxon>Bacteria</taxon>
        <taxon>Pseudomonadati</taxon>
        <taxon>Pseudomonadota</taxon>
        <taxon>Gammaproteobacteria</taxon>
        <taxon>Pasteurellales</taxon>
        <taxon>Pasteurellaceae</taxon>
        <taxon>Glaesserella</taxon>
    </lineage>
</organism>